<dbReference type="AlphaFoldDB" id="A0A218XHG3"/>
<proteinExistence type="predicted"/>
<evidence type="ECO:0000313" key="2">
    <source>
        <dbReference type="Proteomes" id="UP000197138"/>
    </source>
</evidence>
<reference evidence="2" key="1">
    <citation type="journal article" date="2017" name="Plant J.">
        <title>The pomegranate (Punica granatum L.) genome and the genomics of punicalagin biosynthesis.</title>
        <authorList>
            <person name="Qin G."/>
            <person name="Xu C."/>
            <person name="Ming R."/>
            <person name="Tang H."/>
            <person name="Guyot R."/>
            <person name="Kramer E.M."/>
            <person name="Hu Y."/>
            <person name="Yi X."/>
            <person name="Qi Y."/>
            <person name="Xu X."/>
            <person name="Gao Z."/>
            <person name="Pan H."/>
            <person name="Jian J."/>
            <person name="Tian Y."/>
            <person name="Yue Z."/>
            <person name="Xu Y."/>
        </authorList>
    </citation>
    <scope>NUCLEOTIDE SEQUENCE [LARGE SCALE GENOMIC DNA]</scope>
    <source>
        <strain evidence="2">cv. Dabenzi</strain>
    </source>
</reference>
<evidence type="ECO:0000313" key="1">
    <source>
        <dbReference type="EMBL" id="OWM84248.1"/>
    </source>
</evidence>
<protein>
    <submittedName>
        <fullName evidence="1">Uncharacterized protein</fullName>
    </submittedName>
</protein>
<name>A0A218XHG3_PUNGR</name>
<dbReference type="Proteomes" id="UP000197138">
    <property type="component" value="Unassembled WGS sequence"/>
</dbReference>
<organism evidence="1 2">
    <name type="scientific">Punica granatum</name>
    <name type="common">Pomegranate</name>
    <dbReference type="NCBI Taxonomy" id="22663"/>
    <lineage>
        <taxon>Eukaryota</taxon>
        <taxon>Viridiplantae</taxon>
        <taxon>Streptophyta</taxon>
        <taxon>Embryophyta</taxon>
        <taxon>Tracheophyta</taxon>
        <taxon>Spermatophyta</taxon>
        <taxon>Magnoliopsida</taxon>
        <taxon>eudicotyledons</taxon>
        <taxon>Gunneridae</taxon>
        <taxon>Pentapetalae</taxon>
        <taxon>rosids</taxon>
        <taxon>malvids</taxon>
        <taxon>Myrtales</taxon>
        <taxon>Lythraceae</taxon>
        <taxon>Punica</taxon>
    </lineage>
</organism>
<sequence>MMIYMKTTDTLRLAAFVKAKYIYGSQSNTPKETSIFNGSMNAEDLLEWIAVVDNFFYYYDIPDDGSLIDRVIYGLRGRFYLVTSSRSSFSHVVENDVGFIVVDFLGKIDQEKY</sequence>
<dbReference type="EMBL" id="MTKT01001770">
    <property type="protein sequence ID" value="OWM84248.1"/>
    <property type="molecule type" value="Genomic_DNA"/>
</dbReference>
<comment type="caution">
    <text evidence="1">The sequence shown here is derived from an EMBL/GenBank/DDBJ whole genome shotgun (WGS) entry which is preliminary data.</text>
</comment>
<accession>A0A218XHG3</accession>
<gene>
    <name evidence="1" type="ORF">CDL15_Pgr011633</name>
</gene>